<dbReference type="GO" id="GO:0005634">
    <property type="term" value="C:nucleus"/>
    <property type="evidence" value="ECO:0007669"/>
    <property type="project" value="TreeGrafter"/>
</dbReference>
<dbReference type="PANTHER" id="PTHR44167">
    <property type="entry name" value="OVARIAN-SPECIFIC SERINE/THREONINE-PROTEIN KINASE LOK-RELATED"/>
    <property type="match status" value="1"/>
</dbReference>
<dbReference type="GO" id="GO:0005737">
    <property type="term" value="C:cytoplasm"/>
    <property type="evidence" value="ECO:0007669"/>
    <property type="project" value="TreeGrafter"/>
</dbReference>
<dbReference type="SMART" id="SM00220">
    <property type="entry name" value="S_TKc"/>
    <property type="match status" value="1"/>
</dbReference>
<dbReference type="Pfam" id="PF00069">
    <property type="entry name" value="Pkinase"/>
    <property type="match status" value="1"/>
</dbReference>
<dbReference type="GO" id="GO:0005524">
    <property type="term" value="F:ATP binding"/>
    <property type="evidence" value="ECO:0007669"/>
    <property type="project" value="InterPro"/>
</dbReference>
<dbReference type="Gene3D" id="3.30.200.20">
    <property type="entry name" value="Phosphorylase Kinase, domain 1"/>
    <property type="match status" value="1"/>
</dbReference>
<dbReference type="PROSITE" id="PS00108">
    <property type="entry name" value="PROTEIN_KINASE_ST"/>
    <property type="match status" value="1"/>
</dbReference>
<evidence type="ECO:0000259" key="1">
    <source>
        <dbReference type="PROSITE" id="PS50011"/>
    </source>
</evidence>
<reference evidence="2" key="1">
    <citation type="submission" date="2021-02" db="EMBL/GenBank/DDBJ databases">
        <authorList>
            <person name="Dougan E. K."/>
            <person name="Rhodes N."/>
            <person name="Thang M."/>
            <person name="Chan C."/>
        </authorList>
    </citation>
    <scope>NUCLEOTIDE SEQUENCE</scope>
</reference>
<dbReference type="Gene3D" id="1.10.510.10">
    <property type="entry name" value="Transferase(Phosphotransferase) domain 1"/>
    <property type="match status" value="1"/>
</dbReference>
<accession>A0A813LG81</accession>
<dbReference type="GO" id="GO:0044773">
    <property type="term" value="P:mitotic DNA damage checkpoint signaling"/>
    <property type="evidence" value="ECO:0007669"/>
    <property type="project" value="TreeGrafter"/>
</dbReference>
<dbReference type="SUPFAM" id="SSF56112">
    <property type="entry name" value="Protein kinase-like (PK-like)"/>
    <property type="match status" value="1"/>
</dbReference>
<dbReference type="GO" id="GO:0004674">
    <property type="term" value="F:protein serine/threonine kinase activity"/>
    <property type="evidence" value="ECO:0007669"/>
    <property type="project" value="TreeGrafter"/>
</dbReference>
<proteinExistence type="predicted"/>
<comment type="caution">
    <text evidence="2">The sequence shown here is derived from an EMBL/GenBank/DDBJ whole genome shotgun (WGS) entry which is preliminary data.</text>
</comment>
<organism evidence="2 3">
    <name type="scientific">Polarella glacialis</name>
    <name type="common">Dinoflagellate</name>
    <dbReference type="NCBI Taxonomy" id="89957"/>
    <lineage>
        <taxon>Eukaryota</taxon>
        <taxon>Sar</taxon>
        <taxon>Alveolata</taxon>
        <taxon>Dinophyceae</taxon>
        <taxon>Suessiales</taxon>
        <taxon>Suessiaceae</taxon>
        <taxon>Polarella</taxon>
    </lineage>
</organism>
<name>A0A813LG81_POLGL</name>
<dbReference type="InterPro" id="IPR008271">
    <property type="entry name" value="Ser/Thr_kinase_AS"/>
</dbReference>
<evidence type="ECO:0000313" key="2">
    <source>
        <dbReference type="EMBL" id="CAE8725068.1"/>
    </source>
</evidence>
<dbReference type="PROSITE" id="PS50011">
    <property type="entry name" value="PROTEIN_KINASE_DOM"/>
    <property type="match status" value="1"/>
</dbReference>
<dbReference type="InterPro" id="IPR000719">
    <property type="entry name" value="Prot_kinase_dom"/>
</dbReference>
<dbReference type="PANTHER" id="PTHR44167:SF18">
    <property type="entry name" value="PROTEIN KINASE DOMAIN-CONTAINING PROTEIN"/>
    <property type="match status" value="1"/>
</dbReference>
<dbReference type="EMBL" id="CAJNNW010034993">
    <property type="protein sequence ID" value="CAE8725068.1"/>
    <property type="molecule type" value="Genomic_DNA"/>
</dbReference>
<evidence type="ECO:0000313" key="3">
    <source>
        <dbReference type="Proteomes" id="UP000626109"/>
    </source>
</evidence>
<dbReference type="AlphaFoldDB" id="A0A813LG81"/>
<feature type="domain" description="Protein kinase" evidence="1">
    <location>
        <begin position="5"/>
        <end position="334"/>
    </location>
</feature>
<dbReference type="Proteomes" id="UP000626109">
    <property type="component" value="Unassembled WGS sequence"/>
</dbReference>
<dbReference type="InterPro" id="IPR011009">
    <property type="entry name" value="Kinase-like_dom_sf"/>
</dbReference>
<sequence>MRYRLDSGPPLGTGGWCVVRRAEDTLAGGRPVAVKTFGAQAARELGPEALLARFRREIQTFEAIAVAPNSPSSPPEGPDPREFFVNLLDFSRSSGGVDQPGPAADGQLYTVLELADDSLHTWLERRSKAKNFVGLEELKHVASSLAQGLAWLHKIGMCHLDIKPENMMLFGSQWKLIDLEGCLPAGVGQVPQGSFTPLYACPELAQFALREISEGKNAQGPSPSGLMDSWATGIVLLDILAHAACLQETKAGFDSAALFEEEAIPFESWYRWLASSEQLDPSSFLEGMPPGGKDGGAIGNLRKSPELQGLVQKLLQKDPKLRMSADEMLAHPLLAVPKKPKEPQGAVTPRRDKVEGVFQKWESGDRSRSALLARNVFRELLMQVGLTKREAEVLLEAKPGVVCVIMHRNSWTFSMQTELLTIFCSLGFGRFGASCFLHASMQACLGTR</sequence>
<protein>
    <recommendedName>
        <fullName evidence="1">Protein kinase domain-containing protein</fullName>
    </recommendedName>
</protein>
<gene>
    <name evidence="2" type="ORF">PGLA2088_LOCUS43966</name>
</gene>